<dbReference type="Proteomes" id="UP000541610">
    <property type="component" value="Unassembled WGS sequence"/>
</dbReference>
<comment type="caution">
    <text evidence="2">The sequence shown here is derived from an EMBL/GenBank/DDBJ whole genome shotgun (WGS) entry which is preliminary data.</text>
</comment>
<accession>A0A7J6P286</accession>
<feature type="signal peptide" evidence="1">
    <location>
        <begin position="1"/>
        <end position="19"/>
    </location>
</feature>
<sequence>MTFILSFIISALLFIAVSAVPVGKYLSYISTSAAMLIYIKEDDTVVVIFMCQSDKAAFAGPYPLLSGPGVNEYVIEDGSDPQSTLLDLAREHCPEKVFLPGDLHNISFVPDKNSLITSLGSRSDSFHKVDDSFLIPYRSTYADVDIEVYVSRSASPLRAGVRVTVKCGDSEVIASLFFESDKRGNPSPRYVLPPEEIVYHDEFKNELSAVCGIDLSPDDFKTMVFDTSTTAFIELKGERLPLTAL</sequence>
<reference evidence="2 3" key="1">
    <citation type="submission" date="2020-04" db="EMBL/GenBank/DDBJ databases">
        <title>Perkinsus olseni comparative genomics.</title>
        <authorList>
            <person name="Bogema D.R."/>
        </authorList>
    </citation>
    <scope>NUCLEOTIDE SEQUENCE [LARGE SCALE GENOMIC DNA]</scope>
    <source>
        <strain evidence="2">00978-12</strain>
    </source>
</reference>
<evidence type="ECO:0000256" key="1">
    <source>
        <dbReference type="SAM" id="SignalP"/>
    </source>
</evidence>
<name>A0A7J6P286_PEROL</name>
<evidence type="ECO:0000313" key="3">
    <source>
        <dbReference type="Proteomes" id="UP000541610"/>
    </source>
</evidence>
<gene>
    <name evidence="2" type="ORF">FOZ60_000512</name>
</gene>
<feature type="chain" id="PRO_5029897918" evidence="1">
    <location>
        <begin position="20"/>
        <end position="245"/>
    </location>
</feature>
<organism evidence="2 3">
    <name type="scientific">Perkinsus olseni</name>
    <name type="common">Perkinsus atlanticus</name>
    <dbReference type="NCBI Taxonomy" id="32597"/>
    <lineage>
        <taxon>Eukaryota</taxon>
        <taxon>Sar</taxon>
        <taxon>Alveolata</taxon>
        <taxon>Perkinsozoa</taxon>
        <taxon>Perkinsea</taxon>
        <taxon>Perkinsida</taxon>
        <taxon>Perkinsidae</taxon>
        <taxon>Perkinsus</taxon>
    </lineage>
</organism>
<proteinExistence type="predicted"/>
<dbReference type="AlphaFoldDB" id="A0A7J6P286"/>
<keyword evidence="1" id="KW-0732">Signal</keyword>
<protein>
    <submittedName>
        <fullName evidence="2">Uncharacterized protein</fullName>
    </submittedName>
</protein>
<dbReference type="EMBL" id="JABANP010000104">
    <property type="protein sequence ID" value="KAF4690239.1"/>
    <property type="molecule type" value="Genomic_DNA"/>
</dbReference>
<evidence type="ECO:0000313" key="2">
    <source>
        <dbReference type="EMBL" id="KAF4690239.1"/>
    </source>
</evidence>